<accession>A0A1B0ZUM8</accession>
<dbReference type="Pfam" id="PF05050">
    <property type="entry name" value="Methyltransf_21"/>
    <property type="match status" value="1"/>
</dbReference>
<dbReference type="NCBIfam" id="TIGR01444">
    <property type="entry name" value="fkbM_fam"/>
    <property type="match status" value="1"/>
</dbReference>
<evidence type="ECO:0000313" key="4">
    <source>
        <dbReference type="Proteomes" id="UP000092565"/>
    </source>
</evidence>
<organism evidence="3 4">
    <name type="scientific">Phaeobacter gallaeciensis</name>
    <dbReference type="NCBI Taxonomy" id="60890"/>
    <lineage>
        <taxon>Bacteria</taxon>
        <taxon>Pseudomonadati</taxon>
        <taxon>Pseudomonadota</taxon>
        <taxon>Alphaproteobacteria</taxon>
        <taxon>Rhodobacterales</taxon>
        <taxon>Roseobacteraceae</taxon>
        <taxon>Phaeobacter</taxon>
    </lineage>
</organism>
<dbReference type="SUPFAM" id="SSF53335">
    <property type="entry name" value="S-adenosyl-L-methionine-dependent methyltransferases"/>
    <property type="match status" value="1"/>
</dbReference>
<evidence type="ECO:0000256" key="1">
    <source>
        <dbReference type="SAM" id="MobiDB-lite"/>
    </source>
</evidence>
<dbReference type="GO" id="GO:0008168">
    <property type="term" value="F:methyltransferase activity"/>
    <property type="evidence" value="ECO:0007669"/>
    <property type="project" value="UniProtKB-KW"/>
</dbReference>
<reference evidence="3 4" key="1">
    <citation type="submission" date="2016-04" db="EMBL/GenBank/DDBJ databases">
        <authorList>
            <person name="Evans L.H."/>
            <person name="Alamgir A."/>
            <person name="Owens N."/>
            <person name="Weber N.D."/>
            <person name="Virtaneva K."/>
            <person name="Barbian K."/>
            <person name="Babar A."/>
            <person name="Rosenke K."/>
        </authorList>
    </citation>
    <scope>NUCLEOTIDE SEQUENCE [LARGE SCALE GENOMIC DNA]</scope>
    <source>
        <strain evidence="3 4">JL2886</strain>
    </source>
</reference>
<dbReference type="AlphaFoldDB" id="A0A1B0ZUM8"/>
<evidence type="ECO:0000259" key="2">
    <source>
        <dbReference type="Pfam" id="PF05050"/>
    </source>
</evidence>
<dbReference type="GO" id="GO:0032259">
    <property type="term" value="P:methylation"/>
    <property type="evidence" value="ECO:0007669"/>
    <property type="project" value="UniProtKB-KW"/>
</dbReference>
<dbReference type="InterPro" id="IPR006342">
    <property type="entry name" value="FkbM_mtfrase"/>
</dbReference>
<keyword evidence="3" id="KW-0489">Methyltransferase</keyword>
<proteinExistence type="predicted"/>
<name>A0A1B0ZUM8_9RHOB</name>
<feature type="region of interest" description="Disordered" evidence="1">
    <location>
        <begin position="1"/>
        <end position="26"/>
    </location>
</feature>
<dbReference type="Proteomes" id="UP000092565">
    <property type="component" value="Chromosome"/>
</dbReference>
<feature type="domain" description="Methyltransferase FkbM" evidence="2">
    <location>
        <begin position="94"/>
        <end position="249"/>
    </location>
</feature>
<dbReference type="Gene3D" id="3.40.50.150">
    <property type="entry name" value="Vaccinia Virus protein VP39"/>
    <property type="match status" value="1"/>
</dbReference>
<gene>
    <name evidence="3" type="ORF">JL2886_02912</name>
</gene>
<keyword evidence="4" id="KW-1185">Reference proteome</keyword>
<dbReference type="InterPro" id="IPR029063">
    <property type="entry name" value="SAM-dependent_MTases_sf"/>
</dbReference>
<evidence type="ECO:0000313" key="3">
    <source>
        <dbReference type="EMBL" id="ANP37798.1"/>
    </source>
</evidence>
<protein>
    <submittedName>
        <fullName evidence="3">FkbM family methyltransferase</fullName>
    </submittedName>
</protein>
<dbReference type="PATRIC" id="fig|60890.4.peg.2836"/>
<keyword evidence="3" id="KW-0808">Transferase</keyword>
<sequence length="281" mass="30298">MPGAAALVFGPGAAQSAPDQQRDEGKRVAETGQRADDLELQPDVVAANCLGVLVPQSGFLNEKRIARINAARYEGQEIAGALHVIEKGDRVLEIGAGIGVVGGVMARHSGAERILSFEANPQLIPVVRALHAMNGLEERIEVRNEVLVTAPDAPEAMEFHVRSSYLGSSLLNPEGRPSDLVRVPTRSFAEVCAELKPNILIMDIEGGELELLRHMDLSGFRGVVLEFHPEAYGIGGMRECKNVLRDAGFTRIAEKSTRIVWTCLRMEVKVEGDGASVAETT</sequence>
<dbReference type="EMBL" id="CP015124">
    <property type="protein sequence ID" value="ANP37798.1"/>
    <property type="molecule type" value="Genomic_DNA"/>
</dbReference>